<keyword evidence="3 11" id="KW-0808">Transferase</keyword>
<dbReference type="GO" id="GO:0043810">
    <property type="term" value="F:ornithine-acyl [acyl carrier protein] N-acyltransferase activity"/>
    <property type="evidence" value="ECO:0007669"/>
    <property type="project" value="UniProtKB-EC"/>
</dbReference>
<dbReference type="PANTHER" id="PTHR37323:SF1">
    <property type="entry name" value="L-ORNITHINE N(ALPHA)-ACYLTRANSFERASE"/>
    <property type="match status" value="1"/>
</dbReference>
<evidence type="ECO:0000256" key="4">
    <source>
        <dbReference type="ARBA" id="ARBA00023098"/>
    </source>
</evidence>
<sequence length="258" mass="28484">MTITTQHNQTPSERPRAPRLQVGLAGSALQVARAQRLRFEVFTREYGARLSSPIPGLDMDAWDPWCEHLIVENVFNGQVVATTRLLRSEHARQAGGFYSESEFDLSALVKRSGRILEVGRTCVHPDYRTGAVLSLLWSGIAAFVLDEGYDTLIGCGSISIRDGGTLAWSVTDQLLASHGLEPAHRVFPRFPLPRPHEASRQPAAIPPLIRAYTRLGARIGGEPCLDAAFGCADLLIVLNVKTLAERYARHFMSRERNA</sequence>
<evidence type="ECO:0000256" key="6">
    <source>
        <dbReference type="ARBA" id="ARBA00038095"/>
    </source>
</evidence>
<keyword evidence="5 11" id="KW-0012">Acyltransferase</keyword>
<comment type="function">
    <text evidence="9">Catalyzes the first step in the biosynthesis of ornithine lipids, which are phosphorus-free membrane lipids. Catalyzes the 3-hydroxyacyl-acyl carrier protein-dependent acylation of ornithine to form lyso-ornithine lipid (LOL).</text>
</comment>
<proteinExistence type="inferred from homology"/>
<dbReference type="InterPro" id="IPR016181">
    <property type="entry name" value="Acyl_CoA_acyltransferase"/>
</dbReference>
<evidence type="ECO:0000256" key="9">
    <source>
        <dbReference type="ARBA" id="ARBA00045724"/>
    </source>
</evidence>
<dbReference type="RefSeq" id="WP_369602836.1">
    <property type="nucleotide sequence ID" value="NZ_CP154858.1"/>
</dbReference>
<accession>A0AB39V0D4</accession>
<evidence type="ECO:0000256" key="5">
    <source>
        <dbReference type="ARBA" id="ARBA00023315"/>
    </source>
</evidence>
<reference evidence="11" key="1">
    <citation type="submission" date="2024-05" db="EMBL/GenBank/DDBJ databases">
        <title>Genome sequencing of novel strain.</title>
        <authorList>
            <person name="Ganbat D."/>
            <person name="Ganbat S."/>
            <person name="Lee S.-J."/>
        </authorList>
    </citation>
    <scope>NUCLEOTIDE SEQUENCE</scope>
    <source>
        <strain evidence="11">SMD15-11</strain>
    </source>
</reference>
<dbReference type="AlphaFoldDB" id="A0AB39V0D4"/>
<dbReference type="SUPFAM" id="SSF55729">
    <property type="entry name" value="Acyl-CoA N-acyltransferases (Nat)"/>
    <property type="match status" value="1"/>
</dbReference>
<name>A0AB39V0D4_9GAMM</name>
<evidence type="ECO:0000256" key="1">
    <source>
        <dbReference type="ARBA" id="ARBA00005189"/>
    </source>
</evidence>
<evidence type="ECO:0000256" key="7">
    <source>
        <dbReference type="ARBA" id="ARBA00039058"/>
    </source>
</evidence>
<dbReference type="Gene3D" id="3.40.630.30">
    <property type="match status" value="1"/>
</dbReference>
<evidence type="ECO:0000256" key="10">
    <source>
        <dbReference type="ARBA" id="ARBA00047785"/>
    </source>
</evidence>
<gene>
    <name evidence="11" type="ORF">AAIA72_07780</name>
</gene>
<keyword evidence="4" id="KW-0443">Lipid metabolism</keyword>
<comment type="catalytic activity">
    <reaction evidence="10">
        <text>a (3R)-hydroxyacyl-[ACP] + L-ornithine = a lyso-ornithine lipid + holo-[ACP] + H(+)</text>
        <dbReference type="Rhea" id="RHEA:20633"/>
        <dbReference type="Rhea" id="RHEA-COMP:9685"/>
        <dbReference type="Rhea" id="RHEA-COMP:9945"/>
        <dbReference type="ChEBI" id="CHEBI:15378"/>
        <dbReference type="ChEBI" id="CHEBI:46911"/>
        <dbReference type="ChEBI" id="CHEBI:64479"/>
        <dbReference type="ChEBI" id="CHEBI:78827"/>
        <dbReference type="ChEBI" id="CHEBI:138482"/>
        <dbReference type="EC" id="2.3.2.30"/>
    </reaction>
    <physiologicalReaction direction="left-to-right" evidence="10">
        <dbReference type="Rhea" id="RHEA:20634"/>
    </physiologicalReaction>
</comment>
<dbReference type="Pfam" id="PF13444">
    <property type="entry name" value="Acetyltransf_5"/>
    <property type="match status" value="1"/>
</dbReference>
<keyword evidence="2" id="KW-0444">Lipid biosynthesis</keyword>
<dbReference type="KEGG" id="tcd:AAIA72_07780"/>
<protein>
    <recommendedName>
        <fullName evidence="8">L-ornithine N(alpha)-acyltransferase</fullName>
        <ecNumber evidence="7">2.3.2.30</ecNumber>
    </recommendedName>
</protein>
<evidence type="ECO:0000256" key="3">
    <source>
        <dbReference type="ARBA" id="ARBA00022679"/>
    </source>
</evidence>
<organism evidence="11">
    <name type="scientific">Thermohahella caldifontis</name>
    <dbReference type="NCBI Taxonomy" id="3142973"/>
    <lineage>
        <taxon>Bacteria</taxon>
        <taxon>Pseudomonadati</taxon>
        <taxon>Pseudomonadota</taxon>
        <taxon>Gammaproteobacteria</taxon>
        <taxon>Oceanospirillales</taxon>
        <taxon>Hahellaceae</taxon>
        <taxon>Thermohahella</taxon>
    </lineage>
</organism>
<dbReference type="PANTHER" id="PTHR37323">
    <property type="entry name" value="GCN5-RELATED N-ACETYLTRANSFERASE"/>
    <property type="match status" value="1"/>
</dbReference>
<evidence type="ECO:0000256" key="2">
    <source>
        <dbReference type="ARBA" id="ARBA00022516"/>
    </source>
</evidence>
<dbReference type="EMBL" id="CP154858">
    <property type="protein sequence ID" value="XDT73858.1"/>
    <property type="molecule type" value="Genomic_DNA"/>
</dbReference>
<dbReference type="GO" id="GO:0006629">
    <property type="term" value="P:lipid metabolic process"/>
    <property type="evidence" value="ECO:0007669"/>
    <property type="project" value="UniProtKB-KW"/>
</dbReference>
<dbReference type="InterPro" id="IPR052351">
    <property type="entry name" value="Ornithine_N-alpha-AT"/>
</dbReference>
<comment type="similarity">
    <text evidence="6">Belongs to the acetyltransferase family. OlsB subfamily.</text>
</comment>
<evidence type="ECO:0000313" key="11">
    <source>
        <dbReference type="EMBL" id="XDT73858.1"/>
    </source>
</evidence>
<evidence type="ECO:0000256" key="8">
    <source>
        <dbReference type="ARBA" id="ARBA00039866"/>
    </source>
</evidence>
<comment type="pathway">
    <text evidence="1">Lipid metabolism.</text>
</comment>
<dbReference type="EC" id="2.3.2.30" evidence="7"/>